<accession>A0A5C8P8W9</accession>
<proteinExistence type="inferred from homology"/>
<comment type="cofactor">
    <cofactor evidence="5">
        <name>FMN</name>
        <dbReference type="ChEBI" id="CHEBI:58210"/>
    </cofactor>
</comment>
<comment type="similarity">
    <text evidence="5">Belongs to the nitroreductase family. HadB/RutE subfamily.</text>
</comment>
<evidence type="ECO:0000313" key="7">
    <source>
        <dbReference type="EMBL" id="TXL69997.1"/>
    </source>
</evidence>
<dbReference type="GO" id="GO:0016491">
    <property type="term" value="F:oxidoreductase activity"/>
    <property type="evidence" value="ECO:0007669"/>
    <property type="project" value="UniProtKB-UniRule"/>
</dbReference>
<dbReference type="Gene3D" id="3.40.109.10">
    <property type="entry name" value="NADH Oxidase"/>
    <property type="match status" value="1"/>
</dbReference>
<evidence type="ECO:0000256" key="4">
    <source>
        <dbReference type="ARBA" id="ARBA00023002"/>
    </source>
</evidence>
<evidence type="ECO:0000256" key="3">
    <source>
        <dbReference type="ARBA" id="ARBA00022857"/>
    </source>
</evidence>
<protein>
    <recommendedName>
        <fullName evidence="5">Putative NADH dehydrogenase/NAD(P)H nitroreductase FHP25_36390</fullName>
        <ecNumber evidence="5">1.-.-.-</ecNumber>
    </recommendedName>
</protein>
<dbReference type="HAMAP" id="MF_01204">
    <property type="entry name" value="Oxidoreductase_RutE_HadB"/>
    <property type="match status" value="1"/>
</dbReference>
<keyword evidence="1 5" id="KW-0285">Flavoprotein</keyword>
<dbReference type="InterPro" id="IPR000415">
    <property type="entry name" value="Nitroreductase-like"/>
</dbReference>
<dbReference type="PANTHER" id="PTHR43543:SF1">
    <property type="entry name" value="MALONIC SEMIALDEHYDE REDUCTASE RUTE-RELATED"/>
    <property type="match status" value="1"/>
</dbReference>
<gene>
    <name evidence="7" type="ORF">FHP25_36390</name>
</gene>
<dbReference type="Pfam" id="PF00881">
    <property type="entry name" value="Nitroreductase"/>
    <property type="match status" value="1"/>
</dbReference>
<dbReference type="SUPFAM" id="SSF55469">
    <property type="entry name" value="FMN-dependent nitroreductase-like"/>
    <property type="match status" value="1"/>
</dbReference>
<keyword evidence="2 5" id="KW-0288">FMN</keyword>
<evidence type="ECO:0000313" key="8">
    <source>
        <dbReference type="Proteomes" id="UP000321638"/>
    </source>
</evidence>
<dbReference type="InterPro" id="IPR050461">
    <property type="entry name" value="Nitroreductase_HadB/RutE"/>
</dbReference>
<feature type="domain" description="Nitroreductase" evidence="6">
    <location>
        <begin position="13"/>
        <end position="173"/>
    </location>
</feature>
<dbReference type="EMBL" id="VDUZ01000067">
    <property type="protein sequence ID" value="TXL69997.1"/>
    <property type="molecule type" value="Genomic_DNA"/>
</dbReference>
<evidence type="ECO:0000259" key="6">
    <source>
        <dbReference type="Pfam" id="PF00881"/>
    </source>
</evidence>
<dbReference type="AlphaFoldDB" id="A0A5C8P8W9"/>
<sequence>MLDDKALDTILREARSQNGWQDKPVSDAQLHAVYDLMKWGPTSANSSPARIVWVRTPEGKEKLRPALSEGNTEKTMTAPVVAIIAYDTQFYELLPQLFPHNPDAINWFKGPAAAAVAATTAFRNGTLQGAYLMIAARALGLDCGPMSGFDNAKVDAAFFPDGRFKANFLCGIGYGNPAKLFDRSPRLRFDEACTLA</sequence>
<dbReference type="InterPro" id="IPR029479">
    <property type="entry name" value="Nitroreductase"/>
</dbReference>
<keyword evidence="8" id="KW-1185">Reference proteome</keyword>
<keyword evidence="3 5" id="KW-0521">NADP</keyword>
<dbReference type="EC" id="1.-.-.-" evidence="5"/>
<evidence type="ECO:0000256" key="5">
    <source>
        <dbReference type="HAMAP-Rule" id="MF_01204"/>
    </source>
</evidence>
<comment type="caution">
    <text evidence="7">The sequence shown here is derived from an EMBL/GenBank/DDBJ whole genome shotgun (WGS) entry which is preliminary data.</text>
</comment>
<dbReference type="Proteomes" id="UP000321638">
    <property type="component" value="Unassembled WGS sequence"/>
</dbReference>
<dbReference type="OrthoDB" id="9784375at2"/>
<evidence type="ECO:0000256" key="1">
    <source>
        <dbReference type="ARBA" id="ARBA00022630"/>
    </source>
</evidence>
<keyword evidence="4 5" id="KW-0560">Oxidoreductase</keyword>
<dbReference type="NCBIfam" id="NF003768">
    <property type="entry name" value="PRK05365.1"/>
    <property type="match status" value="1"/>
</dbReference>
<reference evidence="7 8" key="1">
    <citation type="submission" date="2019-06" db="EMBL/GenBank/DDBJ databases">
        <title>New taxonomy in bacterial strain CC-CFT640, isolated from vineyard.</title>
        <authorList>
            <person name="Lin S.-Y."/>
            <person name="Tsai C.-F."/>
            <person name="Young C.-C."/>
        </authorList>
    </citation>
    <scope>NUCLEOTIDE SEQUENCE [LARGE SCALE GENOMIC DNA]</scope>
    <source>
        <strain evidence="7 8">CC-CFT640</strain>
    </source>
</reference>
<evidence type="ECO:0000256" key="2">
    <source>
        <dbReference type="ARBA" id="ARBA00022643"/>
    </source>
</evidence>
<name>A0A5C8P8W9_9HYPH</name>
<keyword evidence="5" id="KW-0520">NAD</keyword>
<dbReference type="PANTHER" id="PTHR43543">
    <property type="entry name" value="MALONIC SEMIALDEHYDE REDUCTASE RUTE-RELATED"/>
    <property type="match status" value="1"/>
</dbReference>
<dbReference type="CDD" id="cd02148">
    <property type="entry name" value="RutE-like"/>
    <property type="match status" value="1"/>
</dbReference>
<dbReference type="InterPro" id="IPR023936">
    <property type="entry name" value="RutE-like"/>
</dbReference>
<organism evidence="7 8">
    <name type="scientific">Vineibacter terrae</name>
    <dbReference type="NCBI Taxonomy" id="2586908"/>
    <lineage>
        <taxon>Bacteria</taxon>
        <taxon>Pseudomonadati</taxon>
        <taxon>Pseudomonadota</taxon>
        <taxon>Alphaproteobacteria</taxon>
        <taxon>Hyphomicrobiales</taxon>
        <taxon>Vineibacter</taxon>
    </lineage>
</organism>